<feature type="chain" id="PRO_5012285825" evidence="1">
    <location>
        <begin position="25"/>
        <end position="133"/>
    </location>
</feature>
<dbReference type="SUPFAM" id="SSF50346">
    <property type="entry name" value="PRC-barrel domain"/>
    <property type="match status" value="1"/>
</dbReference>
<feature type="signal peptide" evidence="1">
    <location>
        <begin position="1"/>
        <end position="24"/>
    </location>
</feature>
<dbReference type="AlphaFoldDB" id="A0A238L862"/>
<name>A0A238L862_9RHOB</name>
<dbReference type="OrthoDB" id="7876889at2"/>
<evidence type="ECO:0000313" key="2">
    <source>
        <dbReference type="EMBL" id="SMX50562.1"/>
    </source>
</evidence>
<dbReference type="Proteomes" id="UP000220836">
    <property type="component" value="Unassembled WGS sequence"/>
</dbReference>
<keyword evidence="1" id="KW-0732">Signal</keyword>
<organism evidence="2 3">
    <name type="scientific">Pelagimonas varians</name>
    <dbReference type="NCBI Taxonomy" id="696760"/>
    <lineage>
        <taxon>Bacteria</taxon>
        <taxon>Pseudomonadati</taxon>
        <taxon>Pseudomonadota</taxon>
        <taxon>Alphaproteobacteria</taxon>
        <taxon>Rhodobacterales</taxon>
        <taxon>Roseobacteraceae</taxon>
        <taxon>Pelagimonas</taxon>
    </lineage>
</organism>
<protein>
    <submittedName>
        <fullName evidence="2">Uncharacterized protein</fullName>
    </submittedName>
</protein>
<dbReference type="EMBL" id="FXYH01000035">
    <property type="protein sequence ID" value="SMX50562.1"/>
    <property type="molecule type" value="Genomic_DNA"/>
</dbReference>
<accession>A0A238L862</accession>
<dbReference type="InterPro" id="IPR011033">
    <property type="entry name" value="PRC_barrel-like_sf"/>
</dbReference>
<reference evidence="2 3" key="1">
    <citation type="submission" date="2017-05" db="EMBL/GenBank/DDBJ databases">
        <authorList>
            <person name="Song R."/>
            <person name="Chenine A.L."/>
            <person name="Ruprecht R.M."/>
        </authorList>
    </citation>
    <scope>NUCLEOTIDE SEQUENCE [LARGE SCALE GENOMIC DNA]</scope>
    <source>
        <strain evidence="2 3">CECT 8663</strain>
    </source>
</reference>
<evidence type="ECO:0000313" key="3">
    <source>
        <dbReference type="Proteomes" id="UP000220836"/>
    </source>
</evidence>
<evidence type="ECO:0000256" key="1">
    <source>
        <dbReference type="SAM" id="SignalP"/>
    </source>
</evidence>
<keyword evidence="3" id="KW-1185">Reference proteome</keyword>
<dbReference type="RefSeq" id="WP_097807089.1">
    <property type="nucleotide sequence ID" value="NZ_FXYH01000035.1"/>
</dbReference>
<sequence length="133" mass="14029">MNNFLATAAILTACVFGNTVPVSAQHVAGGIVVEHNNLDIAVVATGWSVVALLRGNVYNSGGDFVGYFHDAIVLPDGDATFVIVNVAGFLNIGEKLIALPADAFEINPDGNLVLPNASKDNLKSLPRFFYARN</sequence>
<gene>
    <name evidence="2" type="ORF">PEV8663_04705</name>
</gene>
<dbReference type="Gene3D" id="2.30.30.240">
    <property type="entry name" value="PRC-barrel domain"/>
    <property type="match status" value="1"/>
</dbReference>
<proteinExistence type="predicted"/>